<accession>A0ABW6W9H0</accession>
<organism evidence="3 4">
    <name type="scientific">Paractinoplanes globisporus</name>
    <dbReference type="NCBI Taxonomy" id="113565"/>
    <lineage>
        <taxon>Bacteria</taxon>
        <taxon>Bacillati</taxon>
        <taxon>Actinomycetota</taxon>
        <taxon>Actinomycetes</taxon>
        <taxon>Micromonosporales</taxon>
        <taxon>Micromonosporaceae</taxon>
        <taxon>Paractinoplanes</taxon>
    </lineage>
</organism>
<keyword evidence="1" id="KW-0812">Transmembrane</keyword>
<feature type="domain" description="Alpha-L-arabinofuranosidase B arabinose-binding" evidence="2">
    <location>
        <begin position="76"/>
        <end position="195"/>
    </location>
</feature>
<evidence type="ECO:0000259" key="2">
    <source>
        <dbReference type="Pfam" id="PF05270"/>
    </source>
</evidence>
<dbReference type="Gene3D" id="2.80.10.50">
    <property type="match status" value="1"/>
</dbReference>
<dbReference type="RefSeq" id="WP_026205153.1">
    <property type="nucleotide sequence ID" value="NZ_JBIAZU010000001.1"/>
</dbReference>
<dbReference type="Pfam" id="PF05270">
    <property type="entry name" value="AbfB"/>
    <property type="match status" value="1"/>
</dbReference>
<dbReference type="EMBL" id="JBIAZU010000001">
    <property type="protein sequence ID" value="MFF5288602.1"/>
    <property type="molecule type" value="Genomic_DNA"/>
</dbReference>
<protein>
    <submittedName>
        <fullName evidence="3">AbfB domain-containing protein</fullName>
    </submittedName>
</protein>
<evidence type="ECO:0000313" key="3">
    <source>
        <dbReference type="EMBL" id="MFF5288602.1"/>
    </source>
</evidence>
<reference evidence="3 4" key="1">
    <citation type="submission" date="2024-10" db="EMBL/GenBank/DDBJ databases">
        <title>The Natural Products Discovery Center: Release of the First 8490 Sequenced Strains for Exploring Actinobacteria Biosynthetic Diversity.</title>
        <authorList>
            <person name="Kalkreuter E."/>
            <person name="Kautsar S.A."/>
            <person name="Yang D."/>
            <person name="Bader C.D."/>
            <person name="Teijaro C.N."/>
            <person name="Fluegel L."/>
            <person name="Davis C.M."/>
            <person name="Simpson J.R."/>
            <person name="Lauterbach L."/>
            <person name="Steele A.D."/>
            <person name="Gui C."/>
            <person name="Meng S."/>
            <person name="Li G."/>
            <person name="Viehrig K."/>
            <person name="Ye F."/>
            <person name="Su P."/>
            <person name="Kiefer A.F."/>
            <person name="Nichols A."/>
            <person name="Cepeda A.J."/>
            <person name="Yan W."/>
            <person name="Fan B."/>
            <person name="Jiang Y."/>
            <person name="Adhikari A."/>
            <person name="Zheng C.-J."/>
            <person name="Schuster L."/>
            <person name="Cowan T.M."/>
            <person name="Smanski M.J."/>
            <person name="Chevrette M.G."/>
            <person name="De Carvalho L.P.S."/>
            <person name="Shen B."/>
        </authorList>
    </citation>
    <scope>NUCLEOTIDE SEQUENCE [LARGE SCALE GENOMIC DNA]</scope>
    <source>
        <strain evidence="3 4">NPDC000087</strain>
    </source>
</reference>
<dbReference type="InterPro" id="IPR007934">
    <property type="entry name" value="AbfB_ABD"/>
</dbReference>
<name>A0ABW6W9H0_9ACTN</name>
<keyword evidence="1" id="KW-0472">Membrane</keyword>
<evidence type="ECO:0000313" key="4">
    <source>
        <dbReference type="Proteomes" id="UP001602245"/>
    </source>
</evidence>
<dbReference type="SUPFAM" id="SSF110221">
    <property type="entry name" value="AbfB domain"/>
    <property type="match status" value="1"/>
</dbReference>
<dbReference type="InterPro" id="IPR036195">
    <property type="entry name" value="AbfB_ABD_sf"/>
</dbReference>
<keyword evidence="4" id="KW-1185">Reference proteome</keyword>
<gene>
    <name evidence="3" type="ORF">ACFY35_04135</name>
</gene>
<feature type="transmembrane region" description="Helical" evidence="1">
    <location>
        <begin position="21"/>
        <end position="43"/>
    </location>
</feature>
<comment type="caution">
    <text evidence="3">The sequence shown here is derived from an EMBL/GenBank/DDBJ whole genome shotgun (WGS) entry which is preliminary data.</text>
</comment>
<evidence type="ECO:0000256" key="1">
    <source>
        <dbReference type="SAM" id="Phobius"/>
    </source>
</evidence>
<keyword evidence="1" id="KW-1133">Transmembrane helix</keyword>
<dbReference type="Proteomes" id="UP001602245">
    <property type="component" value="Unassembled WGS sequence"/>
</dbReference>
<proteinExistence type="predicted"/>
<sequence>MPDSAENPLWRAARAVGTHPLAALVTVAALGLGIALIVVGWTVSVPDAVGGPRPRPPYGASPPAGSFPMPGVGSVSLESADAHGRFLGVSGDSAALVAVGPGSPEPERRLATFTVLPGLADSECFSFRASDGRFLRRSASRLRVGDADAGDPFRLDATFCVRGGAAPRSVALESLGERGSFVRHTGDQIVLGPLDTNGSFLVRRPLF</sequence>